<feature type="transmembrane region" description="Helical" evidence="6">
    <location>
        <begin position="109"/>
        <end position="135"/>
    </location>
</feature>
<dbReference type="AlphaFoldDB" id="A0A0S3PRB3"/>
<keyword evidence="5 6" id="KW-0472">Membrane</keyword>
<dbReference type="GO" id="GO:0005886">
    <property type="term" value="C:plasma membrane"/>
    <property type="evidence" value="ECO:0007669"/>
    <property type="project" value="UniProtKB-SubCell"/>
</dbReference>
<dbReference type="RefSeq" id="WP_096352512.1">
    <property type="nucleotide sequence ID" value="NZ_AP014946.1"/>
</dbReference>
<dbReference type="PANTHER" id="PTHR30086:SF20">
    <property type="entry name" value="ARGININE EXPORTER PROTEIN ARGO-RELATED"/>
    <property type="match status" value="1"/>
</dbReference>
<reference evidence="7 8" key="1">
    <citation type="submission" date="2015-08" db="EMBL/GenBank/DDBJ databases">
        <title>Investigation of the bacterial diversity of lava forest soil.</title>
        <authorList>
            <person name="Lee J.S."/>
        </authorList>
    </citation>
    <scope>NUCLEOTIDE SEQUENCE [LARGE SCALE GENOMIC DNA]</scope>
    <source>
        <strain evidence="7 8">GJW-30</strain>
    </source>
</reference>
<dbReference type="EMBL" id="AP014946">
    <property type="protein sequence ID" value="BAT58497.1"/>
    <property type="molecule type" value="Genomic_DNA"/>
</dbReference>
<gene>
    <name evidence="7" type="primary">rhtB_1</name>
    <name evidence="7" type="ORF">GJW-30_1_01023</name>
</gene>
<dbReference type="GO" id="GO:0015171">
    <property type="term" value="F:amino acid transmembrane transporter activity"/>
    <property type="evidence" value="ECO:0007669"/>
    <property type="project" value="TreeGrafter"/>
</dbReference>
<evidence type="ECO:0000256" key="3">
    <source>
        <dbReference type="ARBA" id="ARBA00022692"/>
    </source>
</evidence>
<feature type="transmembrane region" description="Helical" evidence="6">
    <location>
        <begin position="40"/>
        <end position="65"/>
    </location>
</feature>
<evidence type="ECO:0000256" key="6">
    <source>
        <dbReference type="SAM" id="Phobius"/>
    </source>
</evidence>
<evidence type="ECO:0000313" key="8">
    <source>
        <dbReference type="Proteomes" id="UP000236884"/>
    </source>
</evidence>
<evidence type="ECO:0000256" key="1">
    <source>
        <dbReference type="ARBA" id="ARBA00004651"/>
    </source>
</evidence>
<feature type="transmembrane region" description="Helical" evidence="6">
    <location>
        <begin position="141"/>
        <end position="169"/>
    </location>
</feature>
<evidence type="ECO:0000256" key="5">
    <source>
        <dbReference type="ARBA" id="ARBA00023136"/>
    </source>
</evidence>
<protein>
    <submittedName>
        <fullName evidence="7">Homoserine/homoserine lactone efflux protein</fullName>
    </submittedName>
</protein>
<dbReference type="KEGG" id="vgo:GJW-30_1_01023"/>
<feature type="transmembrane region" description="Helical" evidence="6">
    <location>
        <begin position="6"/>
        <end position="28"/>
    </location>
</feature>
<evidence type="ECO:0000256" key="2">
    <source>
        <dbReference type="ARBA" id="ARBA00022475"/>
    </source>
</evidence>
<organism evidence="7 8">
    <name type="scientific">Variibacter gotjawalensis</name>
    <dbReference type="NCBI Taxonomy" id="1333996"/>
    <lineage>
        <taxon>Bacteria</taxon>
        <taxon>Pseudomonadati</taxon>
        <taxon>Pseudomonadota</taxon>
        <taxon>Alphaproteobacteria</taxon>
        <taxon>Hyphomicrobiales</taxon>
        <taxon>Nitrobacteraceae</taxon>
        <taxon>Variibacter</taxon>
    </lineage>
</organism>
<accession>A0A0S3PRB3</accession>
<comment type="subcellular location">
    <subcellularLocation>
        <location evidence="1">Cell membrane</location>
        <topology evidence="1">Multi-pass membrane protein</topology>
    </subcellularLocation>
</comment>
<keyword evidence="8" id="KW-1185">Reference proteome</keyword>
<evidence type="ECO:0000313" key="7">
    <source>
        <dbReference type="EMBL" id="BAT58497.1"/>
    </source>
</evidence>
<proteinExistence type="predicted"/>
<dbReference type="OrthoDB" id="9804822at2"/>
<dbReference type="InterPro" id="IPR001123">
    <property type="entry name" value="LeuE-type"/>
</dbReference>
<dbReference type="Proteomes" id="UP000236884">
    <property type="component" value="Chromosome"/>
</dbReference>
<keyword evidence="3 6" id="KW-0812">Transmembrane</keyword>
<evidence type="ECO:0000256" key="4">
    <source>
        <dbReference type="ARBA" id="ARBA00022989"/>
    </source>
</evidence>
<sequence length="203" mass="21647">MSLELYLAYCAACVVLVIVPGPTVTLIVANSLTHGTRAGLINVAGTQLALAVMIGVVAVGLGAMVATMGWWFNWLKLAGAAYLVWIGIKMLRSTGQIGLPGATSRPKSFFWQGFFVLLANPKVLLLFGAFIPQFVDVSQPYFMQVVFLGLTFMAIATVFDTAYAFLAGGAGKMLSAQRVRLISRLSGLSLIGGGVWLALIRTR</sequence>
<name>A0A0S3PRB3_9BRAD</name>
<dbReference type="PIRSF" id="PIRSF006324">
    <property type="entry name" value="LeuE"/>
    <property type="match status" value="1"/>
</dbReference>
<feature type="transmembrane region" description="Helical" evidence="6">
    <location>
        <begin position="181"/>
        <end position="200"/>
    </location>
</feature>
<keyword evidence="4 6" id="KW-1133">Transmembrane helix</keyword>
<dbReference type="Pfam" id="PF01810">
    <property type="entry name" value="LysE"/>
    <property type="match status" value="1"/>
</dbReference>
<keyword evidence="2" id="KW-1003">Cell membrane</keyword>
<dbReference type="PANTHER" id="PTHR30086">
    <property type="entry name" value="ARGININE EXPORTER PROTEIN ARGO"/>
    <property type="match status" value="1"/>
</dbReference>
<feature type="transmembrane region" description="Helical" evidence="6">
    <location>
        <begin position="71"/>
        <end position="88"/>
    </location>
</feature>